<keyword evidence="3" id="KW-1185">Reference proteome</keyword>
<dbReference type="OrthoDB" id="9777755at2"/>
<feature type="transmembrane region" description="Helical" evidence="1">
    <location>
        <begin position="125"/>
        <end position="145"/>
    </location>
</feature>
<evidence type="ECO:0000313" key="2">
    <source>
        <dbReference type="EMBL" id="EHB91391.1"/>
    </source>
</evidence>
<dbReference type="RefSeq" id="WP_009134246.1">
    <property type="nucleotide sequence ID" value="NZ_CP102250.1"/>
</dbReference>
<feature type="transmembrane region" description="Helical" evidence="1">
    <location>
        <begin position="194"/>
        <end position="212"/>
    </location>
</feature>
<dbReference type="Proteomes" id="UP000006008">
    <property type="component" value="Unassembled WGS sequence"/>
</dbReference>
<feature type="transmembrane region" description="Helical" evidence="1">
    <location>
        <begin position="221"/>
        <end position="240"/>
    </location>
</feature>
<keyword evidence="1" id="KW-0812">Transmembrane</keyword>
<feature type="transmembrane region" description="Helical" evidence="1">
    <location>
        <begin position="7"/>
        <end position="26"/>
    </location>
</feature>
<keyword evidence="1" id="KW-0472">Membrane</keyword>
<keyword evidence="1" id="KW-1133">Transmembrane helix</keyword>
<evidence type="ECO:0000256" key="1">
    <source>
        <dbReference type="SAM" id="Phobius"/>
    </source>
</evidence>
<feature type="transmembrane region" description="Helical" evidence="1">
    <location>
        <begin position="246"/>
        <end position="265"/>
    </location>
</feature>
<sequence>MNKNTLHFLIWLVLLTAAVAWIWWRIPVAVAPGDGGFKGYLLLHQLVYLLFVLTPLLAVLITEKWRLKQIIRQYRLTLCGIDVKKAVFYSVFTAIAFPVLIVALVLFFANVLGVSGAGKIVPQNWTTLLIAFVWAITVGWLGALPGEIAWRGFLEHNVTVTRFGKYCFIGLVWGVWNLPVVAFVAAGQSMGERIAYMGCVLLMCVICSFYYASALHRTRTLFVPALLQGLIFSSLAFYTIGGGDIFWNGRFGVLGCLGVLIIYGITHAWSRKRQ</sequence>
<protein>
    <submittedName>
        <fullName evidence="2">Uncharacterized protein</fullName>
    </submittedName>
</protein>
<dbReference type="PATRIC" id="fig|742725.3.peg.1527"/>
<organism evidence="2 3">
    <name type="scientific">Alistipes indistinctus YIT 12060</name>
    <dbReference type="NCBI Taxonomy" id="742725"/>
    <lineage>
        <taxon>Bacteria</taxon>
        <taxon>Pseudomonadati</taxon>
        <taxon>Bacteroidota</taxon>
        <taxon>Bacteroidia</taxon>
        <taxon>Bacteroidales</taxon>
        <taxon>Rikenellaceae</taxon>
        <taxon>Alistipes</taxon>
    </lineage>
</organism>
<feature type="transmembrane region" description="Helical" evidence="1">
    <location>
        <begin position="86"/>
        <end position="113"/>
    </location>
</feature>
<dbReference type="AlphaFoldDB" id="G5H9X5"/>
<feature type="transmembrane region" description="Helical" evidence="1">
    <location>
        <begin position="166"/>
        <end position="188"/>
    </location>
</feature>
<accession>G5H9X5</accession>
<comment type="caution">
    <text evidence="2">The sequence shown here is derived from an EMBL/GenBank/DDBJ whole genome shotgun (WGS) entry which is preliminary data.</text>
</comment>
<evidence type="ECO:0000313" key="3">
    <source>
        <dbReference type="Proteomes" id="UP000006008"/>
    </source>
</evidence>
<proteinExistence type="predicted"/>
<feature type="transmembrane region" description="Helical" evidence="1">
    <location>
        <begin position="46"/>
        <end position="65"/>
    </location>
</feature>
<reference evidence="2 3" key="1">
    <citation type="submission" date="2011-08" db="EMBL/GenBank/DDBJ databases">
        <title>The Genome Sequence of Alistipes indistinctus YIT 12060.</title>
        <authorList>
            <consortium name="The Broad Institute Genome Sequencing Platform"/>
            <person name="Earl A."/>
            <person name="Ward D."/>
            <person name="Feldgarden M."/>
            <person name="Gevers D."/>
            <person name="Morotomi M."/>
            <person name="Young S.K."/>
            <person name="Zeng Q."/>
            <person name="Gargeya S."/>
            <person name="Fitzgerald M."/>
            <person name="Haas B."/>
            <person name="Abouelleil A."/>
            <person name="Alvarado L."/>
            <person name="Arachchi H.M."/>
            <person name="Berlin A."/>
            <person name="Brown A."/>
            <person name="Chapman S.B."/>
            <person name="Chen Z."/>
            <person name="Dunbar C."/>
            <person name="Freedman E."/>
            <person name="Gearin G."/>
            <person name="Gellesch M."/>
            <person name="Goldberg J."/>
            <person name="Griggs A."/>
            <person name="Gujja S."/>
            <person name="Heiman D."/>
            <person name="Howarth C."/>
            <person name="Larson L."/>
            <person name="Lui A."/>
            <person name="MacDonald P.J.P."/>
            <person name="Montmayeur A."/>
            <person name="Murphy C."/>
            <person name="Neiman D."/>
            <person name="Pearson M."/>
            <person name="Priest M."/>
            <person name="Roberts A."/>
            <person name="Saif S."/>
            <person name="Shea T."/>
            <person name="Shenoy N."/>
            <person name="Sisk P."/>
            <person name="Stolte C."/>
            <person name="Sykes S."/>
            <person name="Wortman J."/>
            <person name="Nusbaum C."/>
            <person name="Birren B."/>
        </authorList>
    </citation>
    <scope>NUCLEOTIDE SEQUENCE [LARGE SCALE GENOMIC DNA]</scope>
    <source>
        <strain evidence="2 3">YIT 12060</strain>
    </source>
</reference>
<dbReference type="EMBL" id="ADLD01000013">
    <property type="protein sequence ID" value="EHB91391.1"/>
    <property type="molecule type" value="Genomic_DNA"/>
</dbReference>
<gene>
    <name evidence="2" type="ORF">HMPREF9450_01440</name>
</gene>
<dbReference type="GeneID" id="92815524"/>
<name>G5H9X5_9BACT</name>
<dbReference type="HOGENOM" id="CLU_1014259_0_0_10"/>